<keyword evidence="4" id="KW-1185">Reference proteome</keyword>
<evidence type="ECO:0000256" key="1">
    <source>
        <dbReference type="SAM" id="MobiDB-lite"/>
    </source>
</evidence>
<evidence type="ECO:0000256" key="2">
    <source>
        <dbReference type="SAM" id="Phobius"/>
    </source>
</evidence>
<comment type="caution">
    <text evidence="3">The sequence shown here is derived from an EMBL/GenBank/DDBJ whole genome shotgun (WGS) entry which is preliminary data.</text>
</comment>
<proteinExistence type="predicted"/>
<reference evidence="3" key="1">
    <citation type="submission" date="2021-01" db="EMBL/GenBank/DDBJ databases">
        <title>WGS of actinomycetes isolated from Thailand.</title>
        <authorList>
            <person name="Thawai C."/>
        </authorList>
    </citation>
    <scope>NUCLEOTIDE SEQUENCE</scope>
    <source>
        <strain evidence="3">RCU-197</strain>
    </source>
</reference>
<dbReference type="EMBL" id="JAERRK010000009">
    <property type="protein sequence ID" value="MBL1084185.1"/>
    <property type="molecule type" value="Genomic_DNA"/>
</dbReference>
<evidence type="ECO:0000313" key="4">
    <source>
        <dbReference type="Proteomes" id="UP000661858"/>
    </source>
</evidence>
<feature type="region of interest" description="Disordered" evidence="1">
    <location>
        <begin position="134"/>
        <end position="161"/>
    </location>
</feature>
<name>A0A937ELD8_9ACTN</name>
<keyword evidence="2" id="KW-1133">Transmembrane helix</keyword>
<organism evidence="3 4">
    <name type="scientific">Streptomyces actinomycinicus</name>
    <dbReference type="NCBI Taxonomy" id="1695166"/>
    <lineage>
        <taxon>Bacteria</taxon>
        <taxon>Bacillati</taxon>
        <taxon>Actinomycetota</taxon>
        <taxon>Actinomycetes</taxon>
        <taxon>Kitasatosporales</taxon>
        <taxon>Streptomycetaceae</taxon>
        <taxon>Streptomyces</taxon>
    </lineage>
</organism>
<protein>
    <submittedName>
        <fullName evidence="3">Uncharacterized protein</fullName>
    </submittedName>
</protein>
<dbReference type="RefSeq" id="WP_201837371.1">
    <property type="nucleotide sequence ID" value="NZ_JAERRK010000009.1"/>
</dbReference>
<accession>A0A937ELD8</accession>
<keyword evidence="2" id="KW-0812">Transmembrane</keyword>
<feature type="transmembrane region" description="Helical" evidence="2">
    <location>
        <begin position="74"/>
        <end position="94"/>
    </location>
</feature>
<feature type="transmembrane region" description="Helical" evidence="2">
    <location>
        <begin position="106"/>
        <end position="128"/>
    </location>
</feature>
<dbReference type="Proteomes" id="UP000661858">
    <property type="component" value="Unassembled WGS sequence"/>
</dbReference>
<evidence type="ECO:0000313" key="3">
    <source>
        <dbReference type="EMBL" id="MBL1084185.1"/>
    </source>
</evidence>
<dbReference type="AlphaFoldDB" id="A0A937ELD8"/>
<sequence>MVFRSIWQGLQNLALTSGQGAQGAGLSDEELKAQAMQSQELARNLMAIEEARGRNQIALEKARGRADHGWKVQVALIAGVVLLGFSAITGWTLVSLHAAGHLHLPWPKIATVAGTFVGTALIALATGLMRKRRKQRDAAATAPGNQAQNGAQDDQNQVGTP</sequence>
<gene>
    <name evidence="3" type="ORF">JK359_19815</name>
</gene>
<feature type="compositionally biased region" description="Low complexity" evidence="1">
    <location>
        <begin position="144"/>
        <end position="161"/>
    </location>
</feature>
<keyword evidence="2" id="KW-0472">Membrane</keyword>